<reference evidence="10" key="2">
    <citation type="submission" date="2023-01" db="EMBL/GenBank/DDBJ databases">
        <authorList>
            <person name="Sun Q."/>
            <person name="Evtushenko L."/>
        </authorList>
    </citation>
    <scope>NUCLEOTIDE SEQUENCE</scope>
    <source>
        <strain evidence="10">VKM B-1513</strain>
    </source>
</reference>
<dbReference type="Pfam" id="PF00005">
    <property type="entry name" value="ABC_tran"/>
    <property type="match status" value="1"/>
</dbReference>
<dbReference type="InterPro" id="IPR003593">
    <property type="entry name" value="AAA+_ATPase"/>
</dbReference>
<dbReference type="Gene3D" id="3.40.50.300">
    <property type="entry name" value="P-loop containing nucleotide triphosphate hydrolases"/>
    <property type="match status" value="1"/>
</dbReference>
<evidence type="ECO:0000256" key="2">
    <source>
        <dbReference type="ARBA" id="ARBA00022692"/>
    </source>
</evidence>
<feature type="transmembrane region" description="Helical" evidence="7">
    <location>
        <begin position="139"/>
        <end position="157"/>
    </location>
</feature>
<dbReference type="InterPro" id="IPR017871">
    <property type="entry name" value="ABC_transporter-like_CS"/>
</dbReference>
<evidence type="ECO:0000256" key="1">
    <source>
        <dbReference type="ARBA" id="ARBA00004651"/>
    </source>
</evidence>
<keyword evidence="2 7" id="KW-0812">Transmembrane</keyword>
<dbReference type="InterPro" id="IPR036640">
    <property type="entry name" value="ABC1_TM_sf"/>
</dbReference>
<evidence type="ECO:0000256" key="4">
    <source>
        <dbReference type="ARBA" id="ARBA00022840"/>
    </source>
</evidence>
<dbReference type="GO" id="GO:0042883">
    <property type="term" value="P:cysteine transport"/>
    <property type="evidence" value="ECO:0007669"/>
    <property type="project" value="InterPro"/>
</dbReference>
<evidence type="ECO:0000256" key="3">
    <source>
        <dbReference type="ARBA" id="ARBA00022741"/>
    </source>
</evidence>
<feature type="transmembrane region" description="Helical" evidence="7">
    <location>
        <begin position="243"/>
        <end position="268"/>
    </location>
</feature>
<dbReference type="PROSITE" id="PS50929">
    <property type="entry name" value="ABC_TM1F"/>
    <property type="match status" value="1"/>
</dbReference>
<dbReference type="SUPFAM" id="SSF52540">
    <property type="entry name" value="P-loop containing nucleoside triphosphate hydrolases"/>
    <property type="match status" value="1"/>
</dbReference>
<organism evidence="10 11">
    <name type="scientific">Maricaulis virginensis</name>
    <dbReference type="NCBI Taxonomy" id="144022"/>
    <lineage>
        <taxon>Bacteria</taxon>
        <taxon>Pseudomonadati</taxon>
        <taxon>Pseudomonadota</taxon>
        <taxon>Alphaproteobacteria</taxon>
        <taxon>Maricaulales</taxon>
        <taxon>Maricaulaceae</taxon>
        <taxon>Maricaulis</taxon>
    </lineage>
</organism>
<dbReference type="InterPro" id="IPR039421">
    <property type="entry name" value="Type_1_exporter"/>
</dbReference>
<sequence>MTAKTDTQTAAAARVKGWTRAVQRDVRLAELAILLDTLAAIAFALGFATAIPALVDGRNALPALLVAGAALIGRGGFNWLRSQASERAGQGLVAAARQDMAGLAARTGPALFDGAPGGERTAQLVDRTAILAGHAAHWLPGRTAAVLVPVLIVIAIFTQSWLAGALILVSTVMLPVFIWLTASETAALARAQQGALDTLAGTFESRVRMAGTIRAFNGVTREAGVIETAADELARRTMAILRVAFLSTAVLEFFASISIALVAVYVGFKLLGVFPFETFETLTLREGLAALVLAPEFFAPVRQLSALHHARSDARAGAESLAQLAETGDATPIVRLDALGQAPRIAWQSADLARSGQTVVRDFNAVAEPGRITLLWGPSGCGKTSVLMSLLALAEPVRGEIRIDGEILPAGHSLASSIAWIGQKPWALEGTIRDNLRLAVPDVDDAACLAALDTAGCDFVADRPDGLDMRIGPGGSGLSGGELQRLALARALLAGAPVLLFDEPAAHLDAERQDALLTTLRRLTAGRTVIMASHDPAARDIADTVIAMERRS</sequence>
<dbReference type="NCBIfam" id="TIGR02857">
    <property type="entry name" value="CydD"/>
    <property type="match status" value="1"/>
</dbReference>
<dbReference type="PANTHER" id="PTHR24221">
    <property type="entry name" value="ATP-BINDING CASSETTE SUB-FAMILY B"/>
    <property type="match status" value="1"/>
</dbReference>
<dbReference type="InterPro" id="IPR011527">
    <property type="entry name" value="ABC1_TM_dom"/>
</dbReference>
<feature type="domain" description="ABC transmembrane type-1" evidence="9">
    <location>
        <begin position="31"/>
        <end position="307"/>
    </location>
</feature>
<dbReference type="PROSITE" id="PS50893">
    <property type="entry name" value="ABC_TRANSPORTER_2"/>
    <property type="match status" value="1"/>
</dbReference>
<dbReference type="EMBL" id="BSFE01000009">
    <property type="protein sequence ID" value="GLK53229.1"/>
    <property type="molecule type" value="Genomic_DNA"/>
</dbReference>
<keyword evidence="11" id="KW-1185">Reference proteome</keyword>
<protein>
    <submittedName>
        <fullName evidence="10">Thiol reductant ABC exporter subunit CydD</fullName>
    </submittedName>
</protein>
<dbReference type="GO" id="GO:0005886">
    <property type="term" value="C:plasma membrane"/>
    <property type="evidence" value="ECO:0007669"/>
    <property type="project" value="UniProtKB-SubCell"/>
</dbReference>
<proteinExistence type="predicted"/>
<accession>A0A9W6IQ26</accession>
<reference evidence="10" key="1">
    <citation type="journal article" date="2014" name="Int. J. Syst. Evol. Microbiol.">
        <title>Complete genome sequence of Corynebacterium casei LMG S-19264T (=DSM 44701T), isolated from a smear-ripened cheese.</title>
        <authorList>
            <consortium name="US DOE Joint Genome Institute (JGI-PGF)"/>
            <person name="Walter F."/>
            <person name="Albersmeier A."/>
            <person name="Kalinowski J."/>
            <person name="Ruckert C."/>
        </authorList>
    </citation>
    <scope>NUCLEOTIDE SEQUENCE</scope>
    <source>
        <strain evidence="10">VKM B-1513</strain>
    </source>
</reference>
<keyword evidence="6 7" id="KW-0472">Membrane</keyword>
<comment type="caution">
    <text evidence="10">The sequence shown here is derived from an EMBL/GenBank/DDBJ whole genome shotgun (WGS) entry which is preliminary data.</text>
</comment>
<gene>
    <name evidence="10" type="primary">cydD</name>
    <name evidence="10" type="ORF">GCM10017621_27370</name>
</gene>
<dbReference type="PROSITE" id="PS00211">
    <property type="entry name" value="ABC_TRANSPORTER_1"/>
    <property type="match status" value="1"/>
</dbReference>
<evidence type="ECO:0000256" key="5">
    <source>
        <dbReference type="ARBA" id="ARBA00022989"/>
    </source>
</evidence>
<keyword evidence="4" id="KW-0067">ATP-binding</keyword>
<comment type="subcellular location">
    <subcellularLocation>
        <location evidence="1">Cell membrane</location>
        <topology evidence="1">Multi-pass membrane protein</topology>
    </subcellularLocation>
</comment>
<feature type="transmembrane region" description="Helical" evidence="7">
    <location>
        <begin position="163"/>
        <end position="182"/>
    </location>
</feature>
<feature type="transmembrane region" description="Helical" evidence="7">
    <location>
        <begin position="33"/>
        <end position="55"/>
    </location>
</feature>
<dbReference type="SUPFAM" id="SSF90123">
    <property type="entry name" value="ABC transporter transmembrane region"/>
    <property type="match status" value="1"/>
</dbReference>
<dbReference type="InterPro" id="IPR003439">
    <property type="entry name" value="ABC_transporter-like_ATP-bd"/>
</dbReference>
<evidence type="ECO:0000313" key="11">
    <source>
        <dbReference type="Proteomes" id="UP001143486"/>
    </source>
</evidence>
<evidence type="ECO:0000256" key="7">
    <source>
        <dbReference type="SAM" id="Phobius"/>
    </source>
</evidence>
<evidence type="ECO:0000259" key="8">
    <source>
        <dbReference type="PROSITE" id="PS50893"/>
    </source>
</evidence>
<dbReference type="Pfam" id="PF00664">
    <property type="entry name" value="ABC_membrane"/>
    <property type="match status" value="1"/>
</dbReference>
<dbReference type="PANTHER" id="PTHR24221:SF261">
    <property type="entry name" value="GLUTATHIONE_L-CYSTEINE TRANSPORT SYSTEM ATP-BINDING_PERMEASE PROTEIN CYDD"/>
    <property type="match status" value="1"/>
</dbReference>
<dbReference type="Gene3D" id="1.20.1560.10">
    <property type="entry name" value="ABC transporter type 1, transmembrane domain"/>
    <property type="match status" value="1"/>
</dbReference>
<feature type="domain" description="ABC transporter" evidence="8">
    <location>
        <begin position="334"/>
        <end position="552"/>
    </location>
</feature>
<dbReference type="Proteomes" id="UP001143486">
    <property type="component" value="Unassembled WGS sequence"/>
</dbReference>
<feature type="transmembrane region" description="Helical" evidence="7">
    <location>
        <begin position="61"/>
        <end position="80"/>
    </location>
</feature>
<dbReference type="CDD" id="cd18584">
    <property type="entry name" value="ABC_6TM_AarD_CydD"/>
    <property type="match status" value="1"/>
</dbReference>
<dbReference type="SMART" id="SM00382">
    <property type="entry name" value="AAA"/>
    <property type="match status" value="1"/>
</dbReference>
<keyword evidence="3" id="KW-0547">Nucleotide-binding</keyword>
<evidence type="ECO:0000259" key="9">
    <source>
        <dbReference type="PROSITE" id="PS50929"/>
    </source>
</evidence>
<dbReference type="InterPro" id="IPR014216">
    <property type="entry name" value="ABC_transptr_CydD"/>
</dbReference>
<dbReference type="AlphaFoldDB" id="A0A9W6IQ26"/>
<name>A0A9W6IQ26_9PROT</name>
<dbReference type="RefSeq" id="WP_271187584.1">
    <property type="nucleotide sequence ID" value="NZ_BSFE01000009.1"/>
</dbReference>
<evidence type="ECO:0000256" key="6">
    <source>
        <dbReference type="ARBA" id="ARBA00023136"/>
    </source>
</evidence>
<dbReference type="InterPro" id="IPR027417">
    <property type="entry name" value="P-loop_NTPase"/>
</dbReference>
<dbReference type="GO" id="GO:0005524">
    <property type="term" value="F:ATP binding"/>
    <property type="evidence" value="ECO:0007669"/>
    <property type="project" value="UniProtKB-KW"/>
</dbReference>
<keyword evidence="5 7" id="KW-1133">Transmembrane helix</keyword>
<dbReference type="GO" id="GO:0016887">
    <property type="term" value="F:ATP hydrolysis activity"/>
    <property type="evidence" value="ECO:0007669"/>
    <property type="project" value="InterPro"/>
</dbReference>
<dbReference type="GO" id="GO:0140359">
    <property type="term" value="F:ABC-type transporter activity"/>
    <property type="evidence" value="ECO:0007669"/>
    <property type="project" value="InterPro"/>
</dbReference>
<evidence type="ECO:0000313" key="10">
    <source>
        <dbReference type="EMBL" id="GLK53229.1"/>
    </source>
</evidence>
<dbReference type="GO" id="GO:0034040">
    <property type="term" value="F:ATPase-coupled lipid transmembrane transporter activity"/>
    <property type="evidence" value="ECO:0007669"/>
    <property type="project" value="TreeGrafter"/>
</dbReference>